<proteinExistence type="predicted"/>
<evidence type="ECO:0000313" key="4">
    <source>
        <dbReference type="Proteomes" id="UP000198535"/>
    </source>
</evidence>
<protein>
    <submittedName>
        <fullName evidence="3">Outer membrane lipoprotein-sorting protein</fullName>
    </submittedName>
</protein>
<dbReference type="Pfam" id="PF17131">
    <property type="entry name" value="LolA_like"/>
    <property type="match status" value="1"/>
</dbReference>
<keyword evidence="3" id="KW-0449">Lipoprotein</keyword>
<dbReference type="STRING" id="487685.SAMN04488696_0496"/>
<dbReference type="InterPro" id="IPR029046">
    <property type="entry name" value="LolA/LolB/LppX"/>
</dbReference>
<evidence type="ECO:0000259" key="1">
    <source>
        <dbReference type="Pfam" id="PF14285"/>
    </source>
</evidence>
<dbReference type="AlphaFoldDB" id="A0A1I4P7N8"/>
<dbReference type="EMBL" id="FOUJ01000001">
    <property type="protein sequence ID" value="SFM23801.1"/>
    <property type="molecule type" value="Genomic_DNA"/>
</dbReference>
<name>A0A1I4P7N8_9EURY</name>
<dbReference type="PANTHER" id="PTHR37507">
    <property type="entry name" value="SPORULATION PROTEIN YDCC"/>
    <property type="match status" value="1"/>
</dbReference>
<gene>
    <name evidence="3" type="ORF">SAMN04488696_0496</name>
</gene>
<dbReference type="Pfam" id="PF14285">
    <property type="entry name" value="DUF4367"/>
    <property type="match status" value="1"/>
</dbReference>
<dbReference type="CDD" id="cd16329">
    <property type="entry name" value="LolA_like"/>
    <property type="match status" value="1"/>
</dbReference>
<reference evidence="4" key="1">
    <citation type="submission" date="2016-10" db="EMBL/GenBank/DDBJ databases">
        <authorList>
            <person name="Varghese N."/>
            <person name="Submissions S."/>
        </authorList>
    </citation>
    <scope>NUCLEOTIDE SEQUENCE [LARGE SCALE GENOMIC DNA]</scope>
    <source>
        <strain evidence="4">Mob M</strain>
    </source>
</reference>
<dbReference type="SUPFAM" id="SSF89392">
    <property type="entry name" value="Prokaryotic lipoproteins and lipoprotein localization factors"/>
    <property type="match status" value="1"/>
</dbReference>
<accession>A0A1I4P7N8</accession>
<organism evidence="3 4">
    <name type="scientific">Methanolobus profundi</name>
    <dbReference type="NCBI Taxonomy" id="487685"/>
    <lineage>
        <taxon>Archaea</taxon>
        <taxon>Methanobacteriati</taxon>
        <taxon>Methanobacteriota</taxon>
        <taxon>Stenosarchaea group</taxon>
        <taxon>Methanomicrobia</taxon>
        <taxon>Methanosarcinales</taxon>
        <taxon>Methanosarcinaceae</taxon>
        <taxon>Methanolobus</taxon>
    </lineage>
</organism>
<dbReference type="InterPro" id="IPR052944">
    <property type="entry name" value="Sporulation_related"/>
</dbReference>
<dbReference type="Proteomes" id="UP000198535">
    <property type="component" value="Unassembled WGS sequence"/>
</dbReference>
<evidence type="ECO:0000313" key="3">
    <source>
        <dbReference type="EMBL" id="SFM23801.1"/>
    </source>
</evidence>
<evidence type="ECO:0000259" key="2">
    <source>
        <dbReference type="Pfam" id="PF17131"/>
    </source>
</evidence>
<dbReference type="InterPro" id="IPR025377">
    <property type="entry name" value="DUF4367"/>
</dbReference>
<dbReference type="InterPro" id="IPR033399">
    <property type="entry name" value="TP_0789-like"/>
</dbReference>
<dbReference type="PANTHER" id="PTHR37507:SF2">
    <property type="entry name" value="SPORULATION PROTEIN YDCC"/>
    <property type="match status" value="1"/>
</dbReference>
<sequence>MKCKILLVLFLMCIALFNSGCIGEGLTADQIAEKMEEKQANIEDTSTTVHMIVTMDDEVRETEIKMIQKNPGMSKSVVFMPEEMAGQTTVSNGETMWIYDPATDQVTVMPLPETPDDFEMDYAAAIGSILNESDVSLLGTEEFDGRDTFVLIVVPKEDDSSFGSDMKVWVDEETWTPLKIEMEIEDEYNMVVEYRDFEVNTGISDDEFEFEIPDGAEVIEIDDFEDLFPVDMGLDEIKQASEFEVLVPSYVPEGYGLDSASYSQTSIVSGVKESVTLFYSNEDEMILVSETFYDGEKDSNSLSMMEGETVSVNGEEAELYTMYGGTMMLQWETEDAIMSISGSLDADEMIQIAESME</sequence>
<keyword evidence="4" id="KW-1185">Reference proteome</keyword>
<feature type="domain" description="DUF4367" evidence="1">
    <location>
        <begin position="246"/>
        <end position="356"/>
    </location>
</feature>
<dbReference type="Gene3D" id="2.50.20.10">
    <property type="entry name" value="Lipoprotein localisation LolA/LolB/LppX"/>
    <property type="match status" value="1"/>
</dbReference>
<feature type="domain" description="Uncharacterized protein TP-0789" evidence="2">
    <location>
        <begin position="80"/>
        <end position="183"/>
    </location>
</feature>